<evidence type="ECO:0000313" key="11">
    <source>
        <dbReference type="EMBL" id="VGP68305.1"/>
    </source>
</evidence>
<dbReference type="InterPro" id="IPR001639">
    <property type="entry name" value="T2SS_protein-GspC"/>
</dbReference>
<keyword evidence="8" id="KW-1133">Transmembrane helix</keyword>
<dbReference type="Gene3D" id="2.30.30.830">
    <property type="match status" value="1"/>
</dbReference>
<dbReference type="GO" id="GO:0015628">
    <property type="term" value="P:protein secretion by the type II secretion system"/>
    <property type="evidence" value="ECO:0007669"/>
    <property type="project" value="InterPro"/>
</dbReference>
<keyword evidence="3" id="KW-0813">Transport</keyword>
<dbReference type="GO" id="GO:0015627">
    <property type="term" value="C:type II protein secretion system complex"/>
    <property type="evidence" value="ECO:0007669"/>
    <property type="project" value="InterPro"/>
</dbReference>
<accession>A0A8B6IM43</accession>
<name>A0A8B6IM43_9ENTR</name>
<keyword evidence="5" id="KW-0997">Cell inner membrane</keyword>
<comment type="caution">
    <text evidence="11">The sequence shown here is derived from an EMBL/GenBank/DDBJ whole genome shotgun (WGS) entry which is preliminary data.</text>
</comment>
<keyword evidence="6" id="KW-0812">Transmembrane</keyword>
<keyword evidence="7" id="KW-0653">Protein transport</keyword>
<dbReference type="AlphaFoldDB" id="A0A8B6IM43"/>
<evidence type="ECO:0000256" key="8">
    <source>
        <dbReference type="ARBA" id="ARBA00022989"/>
    </source>
</evidence>
<dbReference type="NCBIfam" id="TIGR01713">
    <property type="entry name" value="typeII_sec_gspC"/>
    <property type="match status" value="1"/>
</dbReference>
<proteinExistence type="inferred from homology"/>
<organism evidence="11 12">
    <name type="scientific">Klebsiella africana</name>
    <dbReference type="NCBI Taxonomy" id="2489010"/>
    <lineage>
        <taxon>Bacteria</taxon>
        <taxon>Pseudomonadati</taxon>
        <taxon>Pseudomonadota</taxon>
        <taxon>Gammaproteobacteria</taxon>
        <taxon>Enterobacterales</taxon>
        <taxon>Enterobacteriaceae</taxon>
        <taxon>Klebsiella/Raoultella group</taxon>
        <taxon>Klebsiella</taxon>
    </lineage>
</organism>
<gene>
    <name evidence="11" type="primary">outC</name>
    <name evidence="11" type="ORF">SB5857_00189</name>
</gene>
<dbReference type="Proteomes" id="UP000328848">
    <property type="component" value="Unassembled WGS sequence"/>
</dbReference>
<evidence type="ECO:0000256" key="5">
    <source>
        <dbReference type="ARBA" id="ARBA00022519"/>
    </source>
</evidence>
<feature type="domain" description="Type II secretion system protein GspC N-terminal" evidence="10">
    <location>
        <begin position="27"/>
        <end position="162"/>
    </location>
</feature>
<evidence type="ECO:0000256" key="3">
    <source>
        <dbReference type="ARBA" id="ARBA00022448"/>
    </source>
</evidence>
<sequence length="280" mass="30237">MPVSVMGLTNINKGIIKLLPQIVTLIILITAIPQLAKLTWRVVFPVSPEDISALPLTASPVAETELKSVRPVFTLFGLAAKNIPAPAQATNLNQVPVSSLKLRLTGLLASSNPARSIAIIEKEKQQVSLSVGDTTPGYDARIAAILPDRIIVNYQGRQEAILLFNDSRAAPPSAAAVASPPLVKRLREQPQNILTYLSISPVLSGDKLQGYRLNPGKDASLFRQAGLQENDLAIALNGIDLRDQEQAQQAMQHLAELTEITLTVEREGQRHDIAFALGDE</sequence>
<keyword evidence="9" id="KW-0472">Membrane</keyword>
<dbReference type="GO" id="GO:0005886">
    <property type="term" value="C:plasma membrane"/>
    <property type="evidence" value="ECO:0007669"/>
    <property type="project" value="UniProtKB-SubCell"/>
</dbReference>
<keyword evidence="4" id="KW-1003">Cell membrane</keyword>
<comment type="subcellular location">
    <subcellularLocation>
        <location evidence="1">Cell inner membrane</location>
    </subcellularLocation>
</comment>
<dbReference type="RefSeq" id="WP_136029046.1">
    <property type="nucleotide sequence ID" value="NZ_CAAHGQ010000001.1"/>
</dbReference>
<dbReference type="InterPro" id="IPR024961">
    <property type="entry name" value="T2SS_GspC_N"/>
</dbReference>
<reference evidence="11 12" key="1">
    <citation type="submission" date="2019-04" db="EMBL/GenBank/DDBJ databases">
        <authorList>
            <person name="Brisse S."/>
            <person name="Rodrigues C."/>
        </authorList>
    </citation>
    <scope>NUCLEOTIDE SEQUENCE [LARGE SCALE GENOMIC DNA]</scope>
    <source>
        <strain evidence="11">SB5857</strain>
    </source>
</reference>
<dbReference type="Pfam" id="PF11356">
    <property type="entry name" value="T2SSC"/>
    <property type="match status" value="1"/>
</dbReference>
<evidence type="ECO:0000256" key="4">
    <source>
        <dbReference type="ARBA" id="ARBA00022475"/>
    </source>
</evidence>
<evidence type="ECO:0000256" key="2">
    <source>
        <dbReference type="ARBA" id="ARBA00007986"/>
    </source>
</evidence>
<dbReference type="PROSITE" id="PS01141">
    <property type="entry name" value="T2SP_C"/>
    <property type="match status" value="1"/>
</dbReference>
<evidence type="ECO:0000256" key="1">
    <source>
        <dbReference type="ARBA" id="ARBA00004533"/>
    </source>
</evidence>
<evidence type="ECO:0000313" key="12">
    <source>
        <dbReference type="Proteomes" id="UP000328848"/>
    </source>
</evidence>
<dbReference type="InterPro" id="IPR036034">
    <property type="entry name" value="PDZ_sf"/>
</dbReference>
<comment type="similarity">
    <text evidence="2">Belongs to the GSP C family.</text>
</comment>
<evidence type="ECO:0000256" key="6">
    <source>
        <dbReference type="ARBA" id="ARBA00022692"/>
    </source>
</evidence>
<evidence type="ECO:0000256" key="9">
    <source>
        <dbReference type="ARBA" id="ARBA00023136"/>
    </source>
</evidence>
<evidence type="ECO:0000259" key="10">
    <source>
        <dbReference type="Pfam" id="PF11356"/>
    </source>
</evidence>
<dbReference type="Gene3D" id="2.30.42.10">
    <property type="match status" value="1"/>
</dbReference>
<evidence type="ECO:0000256" key="7">
    <source>
        <dbReference type="ARBA" id="ARBA00022927"/>
    </source>
</evidence>
<protein>
    <submittedName>
        <fullName evidence="11">Type II secretion system protein C</fullName>
    </submittedName>
</protein>
<dbReference type="EMBL" id="CAAHGQ010000001">
    <property type="protein sequence ID" value="VGP68305.1"/>
    <property type="molecule type" value="Genomic_DNA"/>
</dbReference>
<dbReference type="SUPFAM" id="SSF50156">
    <property type="entry name" value="PDZ domain-like"/>
    <property type="match status" value="1"/>
</dbReference>